<accession>A0A8J3B1Z1</accession>
<comment type="catalytic activity">
    <reaction evidence="17">
        <text>dodecanoyl-CoA + oxidized [electron-transfer flavoprotein] + H(+) = (2E)-dodecenoyl-CoA + reduced [electron-transfer flavoprotein]</text>
        <dbReference type="Rhea" id="RHEA:47296"/>
        <dbReference type="Rhea" id="RHEA-COMP:10685"/>
        <dbReference type="Rhea" id="RHEA-COMP:10686"/>
        <dbReference type="ChEBI" id="CHEBI:15378"/>
        <dbReference type="ChEBI" id="CHEBI:57330"/>
        <dbReference type="ChEBI" id="CHEBI:57375"/>
        <dbReference type="ChEBI" id="CHEBI:57692"/>
        <dbReference type="ChEBI" id="CHEBI:58307"/>
    </reaction>
</comment>
<evidence type="ECO:0000259" key="28">
    <source>
        <dbReference type="Pfam" id="PF00441"/>
    </source>
</evidence>
<evidence type="ECO:0000256" key="4">
    <source>
        <dbReference type="ARBA" id="ARBA00011738"/>
    </source>
</evidence>
<dbReference type="Pfam" id="PF02770">
    <property type="entry name" value="Acyl-CoA_dh_M"/>
    <property type="match status" value="1"/>
</dbReference>
<evidence type="ECO:0000256" key="9">
    <source>
        <dbReference type="ARBA" id="ARBA00022827"/>
    </source>
</evidence>
<evidence type="ECO:0000256" key="13">
    <source>
        <dbReference type="ARBA" id="ARBA00047882"/>
    </source>
</evidence>
<evidence type="ECO:0000256" key="23">
    <source>
        <dbReference type="ARBA" id="ARBA00069359"/>
    </source>
</evidence>
<dbReference type="SUPFAM" id="SSF56645">
    <property type="entry name" value="Acyl-CoA dehydrogenase NM domain-like"/>
    <property type="match status" value="1"/>
</dbReference>
<dbReference type="SUPFAM" id="SSF47203">
    <property type="entry name" value="Acyl-CoA dehydrogenase C-terminal domain-like"/>
    <property type="match status" value="1"/>
</dbReference>
<evidence type="ECO:0000259" key="29">
    <source>
        <dbReference type="Pfam" id="PF02770"/>
    </source>
</evidence>
<keyword evidence="10" id="KW-0276">Fatty acid metabolism</keyword>
<evidence type="ECO:0000256" key="26">
    <source>
        <dbReference type="ARBA" id="ARBA00077336"/>
    </source>
</evidence>
<dbReference type="GO" id="GO:0016937">
    <property type="term" value="F:short-chain fatty acyl-CoA dehydrogenase activity"/>
    <property type="evidence" value="ECO:0007669"/>
    <property type="project" value="UniProtKB-EC"/>
</dbReference>
<dbReference type="PANTHER" id="PTHR42803">
    <property type="entry name" value="ACYL-COA DEHYDROGENASE"/>
    <property type="match status" value="1"/>
</dbReference>
<evidence type="ECO:0000256" key="8">
    <source>
        <dbReference type="ARBA" id="ARBA00022630"/>
    </source>
</evidence>
<feature type="domain" description="Acyl-CoA dehydrogenase/oxidase C-terminal" evidence="28">
    <location>
        <begin position="290"/>
        <end position="459"/>
    </location>
</feature>
<comment type="catalytic activity">
    <reaction evidence="14">
        <text>hexanoyl-CoA + oxidized [electron-transfer flavoprotein] + H(+) = (2E)-hexenoyl-CoA + reduced [electron-transfer flavoprotein]</text>
        <dbReference type="Rhea" id="RHEA:43464"/>
        <dbReference type="Rhea" id="RHEA-COMP:10685"/>
        <dbReference type="Rhea" id="RHEA-COMP:10686"/>
        <dbReference type="ChEBI" id="CHEBI:15378"/>
        <dbReference type="ChEBI" id="CHEBI:57692"/>
        <dbReference type="ChEBI" id="CHEBI:58307"/>
        <dbReference type="ChEBI" id="CHEBI:62077"/>
        <dbReference type="ChEBI" id="CHEBI:62620"/>
    </reaction>
</comment>
<comment type="catalytic activity">
    <reaction evidence="15">
        <text>a long-chain 2,3-saturated fatty acyl-CoA + oxidized [electron-transfer flavoprotein] + H(+) = a long-chain (2E)-enoyl-CoA + reduced [electron-transfer flavoprotein]</text>
        <dbReference type="Rhea" id="RHEA:17721"/>
        <dbReference type="Rhea" id="RHEA-COMP:10685"/>
        <dbReference type="Rhea" id="RHEA-COMP:10686"/>
        <dbReference type="ChEBI" id="CHEBI:15378"/>
        <dbReference type="ChEBI" id="CHEBI:57692"/>
        <dbReference type="ChEBI" id="CHEBI:58307"/>
        <dbReference type="ChEBI" id="CHEBI:83721"/>
        <dbReference type="ChEBI" id="CHEBI:83727"/>
        <dbReference type="EC" id="1.3.8.8"/>
    </reaction>
</comment>
<evidence type="ECO:0000256" key="17">
    <source>
        <dbReference type="ARBA" id="ARBA00050336"/>
    </source>
</evidence>
<evidence type="ECO:0000259" key="30">
    <source>
        <dbReference type="Pfam" id="PF12806"/>
    </source>
</evidence>
<keyword evidence="9 27" id="KW-0274">FAD</keyword>
<evidence type="ECO:0000256" key="1">
    <source>
        <dbReference type="ARBA" id="ARBA00001974"/>
    </source>
</evidence>
<sequence>MSHYRSNLRDLQFNLFEVLGSGAYGAGPYGDMDADTARDLLAEVDRMAREDLAPSFAAADRNPPVFDPAAHTAPLPADFKRAYHTFMDAEFWRVHLPPELGGTLAPRTLQWAVAELVLGANPALWMYASGPSFAHVLYEEGTAEQRRWAQLFVDRGWGSTMVLTEPDAGSDVGAGRTRAIPQPDGSWHLEGVKRFITSGEHDLTENIVHYVLARPVGVEGAGGPGTKGLSLFVVPKYHFDPETGALGARNGVYATNVEHKMGLKVSNTCELTFGEHGAPAVGWLMGDVHEGIRQMFRIIENARMLVGTKSMATLSTGYLNALDYARGRVQGPDLARAADKTAPRVPIIAHPDVRRSLLLQKAYAEGLRALVCYAAHWQDAVALAEADGDERGARRAARINDLLLPLVKGCGSERAYELLGAEALQTFGGSGFLQDYPVEQYVRDAKIDTLYEGTTAIQSLDFLFRKIVKDGGKALLALAGEIRAFVGSEAGNGRLKDVRLGLGAAAADLQAMVETLGGWLAEAQFGEPERVYLVGLHSRRFLLAAGDVVIGWLLARQAEVALAALTDGCAPGDVAFYEGKVTAARFFAAEVLPRLAADRRVLEHATADAMELPDAAF</sequence>
<dbReference type="GO" id="GO:0005886">
    <property type="term" value="C:plasma membrane"/>
    <property type="evidence" value="ECO:0007669"/>
    <property type="project" value="TreeGrafter"/>
</dbReference>
<comment type="catalytic activity">
    <reaction evidence="16">
        <text>a short-chain 2,3-saturated fatty acyl-CoA + oxidized [electron-transfer flavoprotein] + H(+) = a short-chain (2E)-enoyl-CoA + reduced [electron-transfer flavoprotein]</text>
        <dbReference type="Rhea" id="RHEA:47196"/>
        <dbReference type="Rhea" id="RHEA-COMP:10685"/>
        <dbReference type="Rhea" id="RHEA-COMP:10686"/>
        <dbReference type="ChEBI" id="CHEBI:15378"/>
        <dbReference type="ChEBI" id="CHEBI:57692"/>
        <dbReference type="ChEBI" id="CHEBI:58307"/>
        <dbReference type="ChEBI" id="CHEBI:87487"/>
        <dbReference type="ChEBI" id="CHEBI:87488"/>
        <dbReference type="EC" id="1.3.8.1"/>
    </reaction>
</comment>
<dbReference type="EC" id="1.3.8.8" evidence="6"/>
<evidence type="ECO:0000256" key="3">
    <source>
        <dbReference type="ARBA" id="ARBA00009347"/>
    </source>
</evidence>
<keyword evidence="32" id="KW-1185">Reference proteome</keyword>
<reference evidence="31" key="1">
    <citation type="journal article" date="2014" name="Int. J. Syst. Evol. Microbiol.">
        <title>Complete genome sequence of Corynebacterium casei LMG S-19264T (=DSM 44701T), isolated from a smear-ripened cheese.</title>
        <authorList>
            <consortium name="US DOE Joint Genome Institute (JGI-PGF)"/>
            <person name="Walter F."/>
            <person name="Albersmeier A."/>
            <person name="Kalinowski J."/>
            <person name="Ruckert C."/>
        </authorList>
    </citation>
    <scope>NUCLEOTIDE SEQUENCE</scope>
    <source>
        <strain evidence="31">JCM 3090</strain>
    </source>
</reference>
<proteinExistence type="inferred from homology"/>
<comment type="catalytic activity">
    <reaction evidence="21">
        <text>oxidized [electron-transfer flavoprotein] + hexadecanoyl-CoA + H(+) = (2E)-hexadecenoyl-CoA + reduced [electron-transfer flavoprotein]</text>
        <dbReference type="Rhea" id="RHEA:43448"/>
        <dbReference type="Rhea" id="RHEA-COMP:10685"/>
        <dbReference type="Rhea" id="RHEA-COMP:10686"/>
        <dbReference type="ChEBI" id="CHEBI:15378"/>
        <dbReference type="ChEBI" id="CHEBI:57379"/>
        <dbReference type="ChEBI" id="CHEBI:57692"/>
        <dbReference type="ChEBI" id="CHEBI:58307"/>
        <dbReference type="ChEBI" id="CHEBI:61526"/>
    </reaction>
</comment>
<comment type="catalytic activity">
    <reaction evidence="19">
        <text>decanoyl-CoA + oxidized [electron-transfer flavoprotein] + H(+) = (2E)-decenoyl-CoA + reduced [electron-transfer flavoprotein]</text>
        <dbReference type="Rhea" id="RHEA:48176"/>
        <dbReference type="Rhea" id="RHEA-COMP:10685"/>
        <dbReference type="Rhea" id="RHEA-COMP:10686"/>
        <dbReference type="ChEBI" id="CHEBI:15378"/>
        <dbReference type="ChEBI" id="CHEBI:57692"/>
        <dbReference type="ChEBI" id="CHEBI:58307"/>
        <dbReference type="ChEBI" id="CHEBI:61406"/>
        <dbReference type="ChEBI" id="CHEBI:61430"/>
    </reaction>
</comment>
<feature type="domain" description="Acetyl-CoA dehydrogenase-like C-terminal" evidence="30">
    <location>
        <begin position="479"/>
        <end position="613"/>
    </location>
</feature>
<dbReference type="InterPro" id="IPR036250">
    <property type="entry name" value="AcylCo_DH-like_C"/>
</dbReference>
<evidence type="ECO:0000256" key="10">
    <source>
        <dbReference type="ARBA" id="ARBA00022832"/>
    </source>
</evidence>
<dbReference type="InterPro" id="IPR009100">
    <property type="entry name" value="AcylCoA_DH/oxidase_NM_dom_sf"/>
</dbReference>
<evidence type="ECO:0000256" key="6">
    <source>
        <dbReference type="ARBA" id="ARBA00012040"/>
    </source>
</evidence>
<dbReference type="RefSeq" id="WP_189169647.1">
    <property type="nucleotide sequence ID" value="NZ_BMQB01000003.1"/>
</dbReference>
<dbReference type="Pfam" id="PF12806">
    <property type="entry name" value="Acyl-CoA_dh_C"/>
    <property type="match status" value="1"/>
</dbReference>
<dbReference type="EMBL" id="BMQB01000003">
    <property type="protein sequence ID" value="GGJ89180.1"/>
    <property type="molecule type" value="Genomic_DNA"/>
</dbReference>
<evidence type="ECO:0000256" key="15">
    <source>
        <dbReference type="ARBA" id="ARBA00049247"/>
    </source>
</evidence>
<evidence type="ECO:0000256" key="18">
    <source>
        <dbReference type="ARBA" id="ARBA00050695"/>
    </source>
</evidence>
<comment type="pathway">
    <text evidence="2">Lipid metabolism; fatty acid metabolism.</text>
</comment>
<dbReference type="GO" id="GO:0006631">
    <property type="term" value="P:fatty acid metabolic process"/>
    <property type="evidence" value="ECO:0007669"/>
    <property type="project" value="UniProtKB-KW"/>
</dbReference>
<evidence type="ECO:0000256" key="7">
    <source>
        <dbReference type="ARBA" id="ARBA00012046"/>
    </source>
</evidence>
<comment type="function">
    <text evidence="22">Acyl-CoA dehydrogenase that exhibits broad specificity for linear acyl-CoA substrates, with a preference for long-chain substrates.</text>
</comment>
<dbReference type="EC" id="1.3.8.7" evidence="5"/>
<feature type="domain" description="Acyl-CoA oxidase/dehydrogenase middle" evidence="29">
    <location>
        <begin position="161"/>
        <end position="273"/>
    </location>
</feature>
<evidence type="ECO:0000256" key="22">
    <source>
        <dbReference type="ARBA" id="ARBA00054301"/>
    </source>
</evidence>
<comment type="catalytic activity">
    <reaction evidence="18">
        <text>butanoyl-CoA + oxidized [electron-transfer flavoprotein] + H(+) = (2E)-butenoyl-CoA + reduced [electron-transfer flavoprotein]</text>
        <dbReference type="Rhea" id="RHEA:24004"/>
        <dbReference type="Rhea" id="RHEA-COMP:10685"/>
        <dbReference type="Rhea" id="RHEA-COMP:10686"/>
        <dbReference type="ChEBI" id="CHEBI:15378"/>
        <dbReference type="ChEBI" id="CHEBI:57332"/>
        <dbReference type="ChEBI" id="CHEBI:57371"/>
        <dbReference type="ChEBI" id="CHEBI:57692"/>
        <dbReference type="ChEBI" id="CHEBI:58307"/>
    </reaction>
</comment>
<organism evidence="31 32">
    <name type="scientific">Pilimelia anulata</name>
    <dbReference type="NCBI Taxonomy" id="53371"/>
    <lineage>
        <taxon>Bacteria</taxon>
        <taxon>Bacillati</taxon>
        <taxon>Actinomycetota</taxon>
        <taxon>Actinomycetes</taxon>
        <taxon>Micromonosporales</taxon>
        <taxon>Micromonosporaceae</taxon>
        <taxon>Pilimelia</taxon>
    </lineage>
</organism>
<evidence type="ECO:0000256" key="25">
    <source>
        <dbReference type="ARBA" id="ARBA00077090"/>
    </source>
</evidence>
<keyword evidence="8 27" id="KW-0285">Flavoprotein</keyword>
<dbReference type="FunFam" id="1.20.140.10:FF:000016">
    <property type="entry name" value="Acyl-CoA dehydrogenase FadE5"/>
    <property type="match status" value="1"/>
</dbReference>
<dbReference type="InterPro" id="IPR009075">
    <property type="entry name" value="AcylCo_DH/oxidase_C"/>
</dbReference>
<dbReference type="EC" id="1.3.8.1" evidence="7"/>
<dbReference type="PANTHER" id="PTHR42803:SF1">
    <property type="entry name" value="BROAD-SPECIFICITY LINEAR ACYL-COA DEHYDROGENASE FADE5"/>
    <property type="match status" value="1"/>
</dbReference>
<dbReference type="GO" id="GO:0070991">
    <property type="term" value="F:medium-chain fatty acyl-CoA dehydrogenase activity"/>
    <property type="evidence" value="ECO:0007669"/>
    <property type="project" value="UniProtKB-EC"/>
</dbReference>
<reference evidence="31" key="2">
    <citation type="submission" date="2020-09" db="EMBL/GenBank/DDBJ databases">
        <authorList>
            <person name="Sun Q."/>
            <person name="Ohkuma M."/>
        </authorList>
    </citation>
    <scope>NUCLEOTIDE SEQUENCE</scope>
    <source>
        <strain evidence="31">JCM 3090</strain>
    </source>
</reference>
<evidence type="ECO:0000256" key="24">
    <source>
        <dbReference type="ARBA" id="ARBA00075470"/>
    </source>
</evidence>
<dbReference type="FunFam" id="2.40.110.20:FF:000001">
    <property type="entry name" value="Acyl-CoA dehydrogenase AidB"/>
    <property type="match status" value="1"/>
</dbReference>
<dbReference type="InterPro" id="IPR052166">
    <property type="entry name" value="Diverse_Acyl-CoA_DH"/>
</dbReference>
<evidence type="ECO:0000256" key="19">
    <source>
        <dbReference type="ARBA" id="ARBA00050703"/>
    </source>
</evidence>
<comment type="catalytic activity">
    <reaction evidence="20">
        <text>octadecanoyl-CoA + oxidized [electron-transfer flavoprotein] + H(+) = (2E)-octadecenoyl-CoA + reduced [electron-transfer flavoprotein]</text>
        <dbReference type="Rhea" id="RHEA:47240"/>
        <dbReference type="Rhea" id="RHEA-COMP:10685"/>
        <dbReference type="Rhea" id="RHEA-COMP:10686"/>
        <dbReference type="ChEBI" id="CHEBI:15378"/>
        <dbReference type="ChEBI" id="CHEBI:57394"/>
        <dbReference type="ChEBI" id="CHEBI:57692"/>
        <dbReference type="ChEBI" id="CHEBI:58307"/>
        <dbReference type="ChEBI" id="CHEBI:71412"/>
    </reaction>
</comment>
<comment type="cofactor">
    <cofactor evidence="1 27">
        <name>FAD</name>
        <dbReference type="ChEBI" id="CHEBI:57692"/>
    </cofactor>
</comment>
<evidence type="ECO:0000256" key="12">
    <source>
        <dbReference type="ARBA" id="ARBA00023098"/>
    </source>
</evidence>
<dbReference type="GO" id="GO:0004466">
    <property type="term" value="F:long-chain fatty acyl-CoA dehydrogenase activity"/>
    <property type="evidence" value="ECO:0007669"/>
    <property type="project" value="UniProtKB-EC"/>
</dbReference>
<name>A0A8J3B1Z1_9ACTN</name>
<protein>
    <recommendedName>
        <fullName evidence="23">Broad-specificity linear acyl-CoA dehydrogenase FadE5</fullName>
        <ecNumber evidence="7">1.3.8.1</ecNumber>
        <ecNumber evidence="5">1.3.8.7</ecNumber>
        <ecNumber evidence="6">1.3.8.8</ecNumber>
    </recommendedName>
    <alternativeName>
        <fullName evidence="25">Long-chain-acyl-CoA dehydrogenase</fullName>
    </alternativeName>
    <alternativeName>
        <fullName evidence="26">Medium-chain-acyl-CoA dehydrogenase</fullName>
    </alternativeName>
    <alternativeName>
        <fullName evidence="24">Short-chain-acyl-CoA dehydrogenase</fullName>
    </alternativeName>
</protein>
<evidence type="ECO:0000256" key="5">
    <source>
        <dbReference type="ARBA" id="ARBA00012033"/>
    </source>
</evidence>
<evidence type="ECO:0000256" key="16">
    <source>
        <dbReference type="ARBA" id="ARBA00050315"/>
    </source>
</evidence>
<dbReference type="Proteomes" id="UP000649739">
    <property type="component" value="Unassembled WGS sequence"/>
</dbReference>
<dbReference type="AlphaFoldDB" id="A0A8J3B1Z1"/>
<evidence type="ECO:0000313" key="31">
    <source>
        <dbReference type="EMBL" id="GGJ89180.1"/>
    </source>
</evidence>
<keyword evidence="12" id="KW-0443">Lipid metabolism</keyword>
<dbReference type="Gene3D" id="2.40.110.20">
    <property type="match status" value="1"/>
</dbReference>
<comment type="subunit">
    <text evidence="4">Homodimer.</text>
</comment>
<evidence type="ECO:0000256" key="21">
    <source>
        <dbReference type="ARBA" id="ARBA00052387"/>
    </source>
</evidence>
<evidence type="ECO:0000256" key="11">
    <source>
        <dbReference type="ARBA" id="ARBA00023002"/>
    </source>
</evidence>
<comment type="catalytic activity">
    <reaction evidence="13">
        <text>a medium-chain 2,3-saturated fatty acyl-CoA + oxidized [electron-transfer flavoprotein] + H(+) = a medium-chain (2E)-enoyl-CoA + reduced [electron-transfer flavoprotein]</text>
        <dbReference type="Rhea" id="RHEA:14477"/>
        <dbReference type="Rhea" id="RHEA-COMP:10685"/>
        <dbReference type="Rhea" id="RHEA-COMP:10686"/>
        <dbReference type="ChEBI" id="CHEBI:15378"/>
        <dbReference type="ChEBI" id="CHEBI:57692"/>
        <dbReference type="ChEBI" id="CHEBI:58307"/>
        <dbReference type="ChEBI" id="CHEBI:83723"/>
        <dbReference type="ChEBI" id="CHEBI:83726"/>
        <dbReference type="EC" id="1.3.8.7"/>
    </reaction>
</comment>
<dbReference type="InterPro" id="IPR006091">
    <property type="entry name" value="Acyl-CoA_Oxase/DH_mid-dom"/>
</dbReference>
<dbReference type="Gene3D" id="1.20.140.10">
    <property type="entry name" value="Butyryl-CoA Dehydrogenase, subunit A, domain 3"/>
    <property type="match status" value="1"/>
</dbReference>
<dbReference type="InterPro" id="IPR025878">
    <property type="entry name" value="Acyl-CoA_dh-like_C_dom"/>
</dbReference>
<keyword evidence="11 27" id="KW-0560">Oxidoreductase</keyword>
<dbReference type="Pfam" id="PF00441">
    <property type="entry name" value="Acyl-CoA_dh_1"/>
    <property type="match status" value="1"/>
</dbReference>
<evidence type="ECO:0000256" key="20">
    <source>
        <dbReference type="ARBA" id="ARBA00050877"/>
    </source>
</evidence>
<evidence type="ECO:0000256" key="27">
    <source>
        <dbReference type="RuleBase" id="RU362125"/>
    </source>
</evidence>
<evidence type="ECO:0000256" key="14">
    <source>
        <dbReference type="ARBA" id="ARBA00048375"/>
    </source>
</evidence>
<evidence type="ECO:0000256" key="2">
    <source>
        <dbReference type="ARBA" id="ARBA00004872"/>
    </source>
</evidence>
<gene>
    <name evidence="31" type="ORF">GCM10010123_18440</name>
</gene>
<comment type="similarity">
    <text evidence="3 27">Belongs to the acyl-CoA dehydrogenase family.</text>
</comment>
<evidence type="ECO:0000313" key="32">
    <source>
        <dbReference type="Proteomes" id="UP000649739"/>
    </source>
</evidence>
<comment type="caution">
    <text evidence="31">The sequence shown here is derived from an EMBL/GenBank/DDBJ whole genome shotgun (WGS) entry which is preliminary data.</text>
</comment>